<dbReference type="PROSITE" id="PS50943">
    <property type="entry name" value="HTH_CROC1"/>
    <property type="match status" value="1"/>
</dbReference>
<organism evidence="6 7">
    <name type="scientific">Paenibacillus piri</name>
    <dbReference type="NCBI Taxonomy" id="2547395"/>
    <lineage>
        <taxon>Bacteria</taxon>
        <taxon>Bacillati</taxon>
        <taxon>Bacillota</taxon>
        <taxon>Bacilli</taxon>
        <taxon>Bacillales</taxon>
        <taxon>Paenibacillaceae</taxon>
        <taxon>Paenibacillus</taxon>
    </lineage>
</organism>
<accession>A0A4R5KBK0</accession>
<evidence type="ECO:0000259" key="4">
    <source>
        <dbReference type="PROSITE" id="PS50932"/>
    </source>
</evidence>
<dbReference type="GO" id="GO:0003700">
    <property type="term" value="F:DNA-binding transcription factor activity"/>
    <property type="evidence" value="ECO:0007669"/>
    <property type="project" value="TreeGrafter"/>
</dbReference>
<dbReference type="PROSITE" id="PS50932">
    <property type="entry name" value="HTH_LACI_2"/>
    <property type="match status" value="1"/>
</dbReference>
<dbReference type="OrthoDB" id="9775106at2"/>
<dbReference type="InterPro" id="IPR001387">
    <property type="entry name" value="Cro/C1-type_HTH"/>
</dbReference>
<dbReference type="CDD" id="cd06267">
    <property type="entry name" value="PBP1_LacI_sugar_binding-like"/>
    <property type="match status" value="1"/>
</dbReference>
<dbReference type="PROSITE" id="PS00356">
    <property type="entry name" value="HTH_LACI_1"/>
    <property type="match status" value="1"/>
</dbReference>
<comment type="caution">
    <text evidence="6">The sequence shown here is derived from an EMBL/GenBank/DDBJ whole genome shotgun (WGS) entry which is preliminary data.</text>
</comment>
<dbReference type="PANTHER" id="PTHR30146">
    <property type="entry name" value="LACI-RELATED TRANSCRIPTIONAL REPRESSOR"/>
    <property type="match status" value="1"/>
</dbReference>
<protein>
    <submittedName>
        <fullName evidence="6">LacI family transcriptional regulator</fullName>
    </submittedName>
</protein>
<dbReference type="Pfam" id="PF13377">
    <property type="entry name" value="Peripla_BP_3"/>
    <property type="match status" value="1"/>
</dbReference>
<dbReference type="Proteomes" id="UP000295636">
    <property type="component" value="Unassembled WGS sequence"/>
</dbReference>
<dbReference type="GO" id="GO:0000976">
    <property type="term" value="F:transcription cis-regulatory region binding"/>
    <property type="evidence" value="ECO:0007669"/>
    <property type="project" value="TreeGrafter"/>
</dbReference>
<dbReference type="EMBL" id="SMRT01000020">
    <property type="protein sequence ID" value="TDF92521.1"/>
    <property type="molecule type" value="Genomic_DNA"/>
</dbReference>
<keyword evidence="3" id="KW-0804">Transcription</keyword>
<dbReference type="Pfam" id="PF00356">
    <property type="entry name" value="LacI"/>
    <property type="match status" value="1"/>
</dbReference>
<reference evidence="6 7" key="1">
    <citation type="submission" date="2019-03" db="EMBL/GenBank/DDBJ databases">
        <title>This is whole genome sequence of Paenibacillus sp MS74 strain.</title>
        <authorList>
            <person name="Trinh H.N."/>
        </authorList>
    </citation>
    <scope>NUCLEOTIDE SEQUENCE [LARGE SCALE GENOMIC DNA]</scope>
    <source>
        <strain evidence="6 7">MS74</strain>
    </source>
</reference>
<dbReference type="InterPro" id="IPR028082">
    <property type="entry name" value="Peripla_BP_I"/>
</dbReference>
<name>A0A4R5KBK0_9BACL</name>
<sequence>MNQQDGDEKMSIREIAQKAGVSVSTVSRALNGYSDVSMETRKRVMEVAREFNYFPNAIARGLVLRKTHMIGLFFGDRINSGFDDPMYQEVISAIRIEAGKSGRDLLIFANSNKELSTYTSLSKERGVDGVFLILNREEKLKKDQIRELEKSGIPCVSINFQLQGDRCTYVESNNYQGTKDAVTHLIRLGHKRIAFIGGDIYGKAGVDRLNGYKDALLEAGLAYDERLVEFCYFTNKGARDAAIKLQERADNITGIFVASDRMAVIVIDTLRERGLFVPSDISVVGFDDIAVAERSNPALTTVRQQRYEMGRLATEFLNRMIDDPDCRPEPTTLQCELVIRNSTASIRV</sequence>
<dbReference type="SUPFAM" id="SSF53822">
    <property type="entry name" value="Periplasmic binding protein-like I"/>
    <property type="match status" value="1"/>
</dbReference>
<evidence type="ECO:0000256" key="3">
    <source>
        <dbReference type="ARBA" id="ARBA00023163"/>
    </source>
</evidence>
<feature type="domain" description="HTH lacI-type" evidence="4">
    <location>
        <begin position="10"/>
        <end position="64"/>
    </location>
</feature>
<dbReference type="CDD" id="cd01392">
    <property type="entry name" value="HTH_LacI"/>
    <property type="match status" value="1"/>
</dbReference>
<dbReference type="Gene3D" id="1.10.260.40">
    <property type="entry name" value="lambda repressor-like DNA-binding domains"/>
    <property type="match status" value="1"/>
</dbReference>
<keyword evidence="2" id="KW-0238">DNA-binding</keyword>
<dbReference type="InterPro" id="IPR010982">
    <property type="entry name" value="Lambda_DNA-bd_dom_sf"/>
</dbReference>
<dbReference type="InterPro" id="IPR000843">
    <property type="entry name" value="HTH_LacI"/>
</dbReference>
<gene>
    <name evidence="6" type="ORF">E1757_29470</name>
</gene>
<evidence type="ECO:0000256" key="2">
    <source>
        <dbReference type="ARBA" id="ARBA00023125"/>
    </source>
</evidence>
<keyword evidence="1" id="KW-0805">Transcription regulation</keyword>
<keyword evidence="7" id="KW-1185">Reference proteome</keyword>
<evidence type="ECO:0000313" key="6">
    <source>
        <dbReference type="EMBL" id="TDF92521.1"/>
    </source>
</evidence>
<feature type="domain" description="HTH cro/C1-type" evidence="5">
    <location>
        <begin position="9"/>
        <end position="40"/>
    </location>
</feature>
<evidence type="ECO:0000313" key="7">
    <source>
        <dbReference type="Proteomes" id="UP000295636"/>
    </source>
</evidence>
<proteinExistence type="predicted"/>
<dbReference type="PANTHER" id="PTHR30146:SF109">
    <property type="entry name" value="HTH-TYPE TRANSCRIPTIONAL REGULATOR GALS"/>
    <property type="match status" value="1"/>
</dbReference>
<evidence type="ECO:0000256" key="1">
    <source>
        <dbReference type="ARBA" id="ARBA00023015"/>
    </source>
</evidence>
<dbReference type="InterPro" id="IPR046335">
    <property type="entry name" value="LacI/GalR-like_sensor"/>
</dbReference>
<dbReference type="SMART" id="SM00354">
    <property type="entry name" value="HTH_LACI"/>
    <property type="match status" value="1"/>
</dbReference>
<dbReference type="SUPFAM" id="SSF47413">
    <property type="entry name" value="lambda repressor-like DNA-binding domains"/>
    <property type="match status" value="1"/>
</dbReference>
<evidence type="ECO:0000259" key="5">
    <source>
        <dbReference type="PROSITE" id="PS50943"/>
    </source>
</evidence>
<dbReference type="Gene3D" id="3.40.50.2300">
    <property type="match status" value="2"/>
</dbReference>
<dbReference type="AlphaFoldDB" id="A0A4R5KBK0"/>